<name>A0A0A9BEF7_ARUDO</name>
<organism evidence="1">
    <name type="scientific">Arundo donax</name>
    <name type="common">Giant reed</name>
    <name type="synonym">Donax arundinaceus</name>
    <dbReference type="NCBI Taxonomy" id="35708"/>
    <lineage>
        <taxon>Eukaryota</taxon>
        <taxon>Viridiplantae</taxon>
        <taxon>Streptophyta</taxon>
        <taxon>Embryophyta</taxon>
        <taxon>Tracheophyta</taxon>
        <taxon>Spermatophyta</taxon>
        <taxon>Magnoliopsida</taxon>
        <taxon>Liliopsida</taxon>
        <taxon>Poales</taxon>
        <taxon>Poaceae</taxon>
        <taxon>PACMAD clade</taxon>
        <taxon>Arundinoideae</taxon>
        <taxon>Arundineae</taxon>
        <taxon>Arundo</taxon>
    </lineage>
</organism>
<sequence>MLTSSNFGYFCPCQLALVFQRFRVCEVIFLLPPLR</sequence>
<dbReference type="AlphaFoldDB" id="A0A0A9BEF7"/>
<dbReference type="EMBL" id="GBRH01240228">
    <property type="protein sequence ID" value="JAD57667.1"/>
    <property type="molecule type" value="Transcribed_RNA"/>
</dbReference>
<proteinExistence type="predicted"/>
<protein>
    <submittedName>
        <fullName evidence="1">Uncharacterized protein</fullName>
    </submittedName>
</protein>
<reference evidence="1" key="1">
    <citation type="submission" date="2014-09" db="EMBL/GenBank/DDBJ databases">
        <authorList>
            <person name="Magalhaes I.L.F."/>
            <person name="Oliveira U."/>
            <person name="Santos F.R."/>
            <person name="Vidigal T.H.D.A."/>
            <person name="Brescovit A.D."/>
            <person name="Santos A.J."/>
        </authorList>
    </citation>
    <scope>NUCLEOTIDE SEQUENCE</scope>
    <source>
        <tissue evidence="1">Shoot tissue taken approximately 20 cm above the soil surface</tissue>
    </source>
</reference>
<reference evidence="1" key="2">
    <citation type="journal article" date="2015" name="Data Brief">
        <title>Shoot transcriptome of the giant reed, Arundo donax.</title>
        <authorList>
            <person name="Barrero R.A."/>
            <person name="Guerrero F.D."/>
            <person name="Moolhuijzen P."/>
            <person name="Goolsby J.A."/>
            <person name="Tidwell J."/>
            <person name="Bellgard S.E."/>
            <person name="Bellgard M.I."/>
        </authorList>
    </citation>
    <scope>NUCLEOTIDE SEQUENCE</scope>
    <source>
        <tissue evidence="1">Shoot tissue taken approximately 20 cm above the soil surface</tissue>
    </source>
</reference>
<accession>A0A0A9BEF7</accession>
<evidence type="ECO:0000313" key="1">
    <source>
        <dbReference type="EMBL" id="JAD57667.1"/>
    </source>
</evidence>